<sequence>MKIAIIGASGRMGRQLVELVAESTDAQVCAAVTHKASPALGQDVGLYSGIAELGVTFTDDVQAAAKAADVMIDFSLPAALADNLIAAGQQQTPIVVCTTGLNQQQHADLKAAAGRTAVLYAANTSLGVTLLLNLVRTASQALGNRCDIEILEAHHTAKRDAPSGTALALGEAAAAGRGQRLSEVAEYQRNHNDTAYQPGSIGFATLRAGDIVGEHTVYLVAGGERLELTHRVASRKTFAEGAYNAAAWLKGQKAGFYSMNHVLGLDA</sequence>
<evidence type="ECO:0000256" key="12">
    <source>
        <dbReference type="ARBA" id="ARBA00049396"/>
    </source>
</evidence>
<evidence type="ECO:0000256" key="6">
    <source>
        <dbReference type="ARBA" id="ARBA00023002"/>
    </source>
</evidence>
<dbReference type="Gene3D" id="3.30.360.10">
    <property type="entry name" value="Dihydrodipicolinate Reductase, domain 2"/>
    <property type="match status" value="1"/>
</dbReference>
<comment type="catalytic activity">
    <reaction evidence="11 13">
        <text>(S)-2,3,4,5-tetrahydrodipicolinate + NADP(+) + H2O = (2S,4S)-4-hydroxy-2,3,4,5-tetrahydrodipicolinate + NADPH + H(+)</text>
        <dbReference type="Rhea" id="RHEA:35331"/>
        <dbReference type="ChEBI" id="CHEBI:15377"/>
        <dbReference type="ChEBI" id="CHEBI:15378"/>
        <dbReference type="ChEBI" id="CHEBI:16845"/>
        <dbReference type="ChEBI" id="CHEBI:57783"/>
        <dbReference type="ChEBI" id="CHEBI:58349"/>
        <dbReference type="ChEBI" id="CHEBI:67139"/>
        <dbReference type="EC" id="1.17.1.8"/>
    </reaction>
</comment>
<feature type="binding site" evidence="13">
    <location>
        <begin position="97"/>
        <end position="99"/>
    </location>
    <ligand>
        <name>NAD(+)</name>
        <dbReference type="ChEBI" id="CHEBI:57540"/>
    </ligand>
</feature>
<comment type="pathway">
    <text evidence="9 13">Amino-acid biosynthesis; L-lysine biosynthesis via DAP pathway; (S)-tetrahydrodipicolinate from L-aspartate: step 4/4.</text>
</comment>
<dbReference type="Gene3D" id="3.40.50.720">
    <property type="entry name" value="NAD(P)-binding Rossmann-like Domain"/>
    <property type="match status" value="1"/>
</dbReference>
<feature type="binding site" evidence="13">
    <location>
        <begin position="164"/>
        <end position="165"/>
    </location>
    <ligand>
        <name>(S)-2,3,4,5-tetrahydrodipicolinate</name>
        <dbReference type="ChEBI" id="CHEBI:16845"/>
    </ligand>
</feature>
<keyword evidence="7 13" id="KW-0520">NAD</keyword>
<feature type="active site" description="Proton donor/acceptor" evidence="13">
    <location>
        <position position="154"/>
    </location>
</feature>
<dbReference type="EC" id="1.17.1.8" evidence="10 13"/>
<dbReference type="HAMAP" id="MF_00102">
    <property type="entry name" value="DapB"/>
    <property type="match status" value="1"/>
</dbReference>
<dbReference type="PIRSF" id="PIRSF000161">
    <property type="entry name" value="DHPR"/>
    <property type="match status" value="1"/>
</dbReference>
<dbReference type="RefSeq" id="WP_126788383.1">
    <property type="nucleotide sequence ID" value="NZ_PIPN01000001.1"/>
</dbReference>
<evidence type="ECO:0000256" key="5">
    <source>
        <dbReference type="ARBA" id="ARBA00022915"/>
    </source>
</evidence>
<evidence type="ECO:0000256" key="11">
    <source>
        <dbReference type="ARBA" id="ARBA00049080"/>
    </source>
</evidence>
<dbReference type="EMBL" id="PIPN01000001">
    <property type="protein sequence ID" value="RUO32182.1"/>
    <property type="molecule type" value="Genomic_DNA"/>
</dbReference>
<evidence type="ECO:0000256" key="9">
    <source>
        <dbReference type="ARBA" id="ARBA00037922"/>
    </source>
</evidence>
<comment type="caution">
    <text evidence="13">Was originally thought to be a dihydrodipicolinate reductase (DHDPR), catalyzing the conversion of dihydrodipicolinate to tetrahydrodipicolinate. However, it was shown in E.coli that the substrate of the enzymatic reaction is not dihydrodipicolinate (DHDP) but in fact (2S,4S)-4-hydroxy-2,3,4,5-tetrahydrodipicolinic acid (HTPA), the product released by the DapA-catalyzed reaction.</text>
</comment>
<comment type="subcellular location">
    <subcellularLocation>
        <location evidence="13">Cytoplasm</location>
    </subcellularLocation>
</comment>
<proteinExistence type="inferred from homology"/>
<name>A0ABY0C2Z6_9GAMM</name>
<protein>
    <recommendedName>
        <fullName evidence="10 13">4-hydroxy-tetrahydrodipicolinate reductase</fullName>
        <shortName evidence="13">HTPA reductase</shortName>
        <ecNumber evidence="10 13">1.17.1.8</ecNumber>
    </recommendedName>
</protein>
<dbReference type="Pfam" id="PF01113">
    <property type="entry name" value="DapB_N"/>
    <property type="match status" value="1"/>
</dbReference>
<comment type="similarity">
    <text evidence="1 13">Belongs to the DapB family.</text>
</comment>
<dbReference type="PROSITE" id="PS01298">
    <property type="entry name" value="DAPB"/>
    <property type="match status" value="1"/>
</dbReference>
<dbReference type="PANTHER" id="PTHR20836">
    <property type="entry name" value="DIHYDRODIPICOLINATE REDUCTASE"/>
    <property type="match status" value="1"/>
</dbReference>
<evidence type="ECO:0000259" key="14">
    <source>
        <dbReference type="Pfam" id="PF01113"/>
    </source>
</evidence>
<dbReference type="InterPro" id="IPR023940">
    <property type="entry name" value="DHDPR_bac"/>
</dbReference>
<accession>A0ABY0C2Z6</accession>
<feature type="binding site" evidence="13">
    <location>
        <begin position="121"/>
        <end position="124"/>
    </location>
    <ligand>
        <name>NAD(+)</name>
        <dbReference type="ChEBI" id="CHEBI:57540"/>
    </ligand>
</feature>
<evidence type="ECO:0000256" key="7">
    <source>
        <dbReference type="ARBA" id="ARBA00023027"/>
    </source>
</evidence>
<feature type="active site" description="Proton donor" evidence="13">
    <location>
        <position position="158"/>
    </location>
</feature>
<dbReference type="Pfam" id="PF05173">
    <property type="entry name" value="DapB_C"/>
    <property type="match status" value="1"/>
</dbReference>
<keyword evidence="3 13" id="KW-0028">Amino-acid biosynthesis</keyword>
<feature type="binding site" evidence="13">
    <location>
        <position position="35"/>
    </location>
    <ligand>
        <name>NADP(+)</name>
        <dbReference type="ChEBI" id="CHEBI:58349"/>
    </ligand>
</feature>
<dbReference type="InterPro" id="IPR000846">
    <property type="entry name" value="DapB_N"/>
</dbReference>
<evidence type="ECO:0000256" key="1">
    <source>
        <dbReference type="ARBA" id="ARBA00006642"/>
    </source>
</evidence>
<keyword evidence="6 13" id="KW-0560">Oxidoreductase</keyword>
<feature type="binding site" evidence="13">
    <location>
        <begin position="7"/>
        <end position="12"/>
    </location>
    <ligand>
        <name>NAD(+)</name>
        <dbReference type="ChEBI" id="CHEBI:57540"/>
    </ligand>
</feature>
<evidence type="ECO:0000259" key="15">
    <source>
        <dbReference type="Pfam" id="PF05173"/>
    </source>
</evidence>
<keyword evidence="8 13" id="KW-0457">Lysine biosynthesis</keyword>
<feature type="domain" description="Dihydrodipicolinate reductase N-terminal" evidence="14">
    <location>
        <begin position="1"/>
        <end position="123"/>
    </location>
</feature>
<dbReference type="SUPFAM" id="SSF55347">
    <property type="entry name" value="Glyceraldehyde-3-phosphate dehydrogenase-like, C-terminal domain"/>
    <property type="match status" value="1"/>
</dbReference>
<reference evidence="16 17" key="1">
    <citation type="journal article" date="2018" name="Front. Microbiol.">
        <title>Genome-Based Analysis Reveals the Taxonomy and Diversity of the Family Idiomarinaceae.</title>
        <authorList>
            <person name="Liu Y."/>
            <person name="Lai Q."/>
            <person name="Shao Z."/>
        </authorList>
    </citation>
    <scope>NUCLEOTIDE SEQUENCE [LARGE SCALE GENOMIC DNA]</scope>
    <source>
        <strain evidence="16 17">GBSy1</strain>
    </source>
</reference>
<keyword evidence="2 13" id="KW-0963">Cytoplasm</keyword>
<organism evidence="16 17">
    <name type="scientific">Aliidiomarina sedimenti</name>
    <dbReference type="NCBI Taxonomy" id="1933879"/>
    <lineage>
        <taxon>Bacteria</taxon>
        <taxon>Pseudomonadati</taxon>
        <taxon>Pseudomonadota</taxon>
        <taxon>Gammaproteobacteria</taxon>
        <taxon>Alteromonadales</taxon>
        <taxon>Idiomarinaceae</taxon>
        <taxon>Aliidiomarina</taxon>
    </lineage>
</organism>
<dbReference type="InterPro" id="IPR036291">
    <property type="entry name" value="NAD(P)-bd_dom_sf"/>
</dbReference>
<feature type="binding site" evidence="13">
    <location>
        <position position="155"/>
    </location>
    <ligand>
        <name>(S)-2,3,4,5-tetrahydrodipicolinate</name>
        <dbReference type="ChEBI" id="CHEBI:16845"/>
    </ligand>
</feature>
<comment type="catalytic activity">
    <reaction evidence="12 13">
        <text>(S)-2,3,4,5-tetrahydrodipicolinate + NAD(+) + H2O = (2S,4S)-4-hydroxy-2,3,4,5-tetrahydrodipicolinate + NADH + H(+)</text>
        <dbReference type="Rhea" id="RHEA:35323"/>
        <dbReference type="ChEBI" id="CHEBI:15377"/>
        <dbReference type="ChEBI" id="CHEBI:15378"/>
        <dbReference type="ChEBI" id="CHEBI:16845"/>
        <dbReference type="ChEBI" id="CHEBI:57540"/>
        <dbReference type="ChEBI" id="CHEBI:57945"/>
        <dbReference type="ChEBI" id="CHEBI:67139"/>
        <dbReference type="EC" id="1.17.1.8"/>
    </reaction>
</comment>
<dbReference type="NCBIfam" id="TIGR00036">
    <property type="entry name" value="dapB"/>
    <property type="match status" value="1"/>
</dbReference>
<evidence type="ECO:0000256" key="10">
    <source>
        <dbReference type="ARBA" id="ARBA00038983"/>
    </source>
</evidence>
<dbReference type="CDD" id="cd02274">
    <property type="entry name" value="DHDPR_N"/>
    <property type="match status" value="1"/>
</dbReference>
<evidence type="ECO:0000256" key="2">
    <source>
        <dbReference type="ARBA" id="ARBA00022490"/>
    </source>
</evidence>
<dbReference type="PANTHER" id="PTHR20836:SF0">
    <property type="entry name" value="4-HYDROXY-TETRAHYDRODIPICOLINATE REDUCTASE 1, CHLOROPLASTIC-RELATED"/>
    <property type="match status" value="1"/>
</dbReference>
<keyword evidence="17" id="KW-1185">Reference proteome</keyword>
<evidence type="ECO:0000313" key="17">
    <source>
        <dbReference type="Proteomes" id="UP000287410"/>
    </source>
</evidence>
<comment type="caution">
    <text evidence="16">The sequence shown here is derived from an EMBL/GenBank/DDBJ whole genome shotgun (WGS) entry which is preliminary data.</text>
</comment>
<dbReference type="InterPro" id="IPR022664">
    <property type="entry name" value="DapB_N_CS"/>
</dbReference>
<evidence type="ECO:0000256" key="8">
    <source>
        <dbReference type="ARBA" id="ARBA00023154"/>
    </source>
</evidence>
<feature type="domain" description="Dihydrodipicolinate reductase C-terminal" evidence="15">
    <location>
        <begin position="127"/>
        <end position="263"/>
    </location>
</feature>
<dbReference type="Proteomes" id="UP000287410">
    <property type="component" value="Unassembled WGS sequence"/>
</dbReference>
<dbReference type="InterPro" id="IPR022663">
    <property type="entry name" value="DapB_C"/>
</dbReference>
<gene>
    <name evidence="13" type="primary">dapB</name>
    <name evidence="16" type="ORF">CWE12_04165</name>
</gene>
<dbReference type="SUPFAM" id="SSF51735">
    <property type="entry name" value="NAD(P)-binding Rossmann-fold domains"/>
    <property type="match status" value="1"/>
</dbReference>
<evidence type="ECO:0000256" key="13">
    <source>
        <dbReference type="HAMAP-Rule" id="MF_00102"/>
    </source>
</evidence>
<comment type="caution">
    <text evidence="13">Lacks conserved residue(s) required for the propagation of feature annotation.</text>
</comment>
<evidence type="ECO:0000256" key="3">
    <source>
        <dbReference type="ARBA" id="ARBA00022605"/>
    </source>
</evidence>
<comment type="function">
    <text evidence="13">Catalyzes the conversion of 4-hydroxy-tetrahydrodipicolinate (HTPA) to tetrahydrodipicolinate.</text>
</comment>
<keyword evidence="5 13" id="KW-0220">Diaminopimelate biosynthesis</keyword>
<evidence type="ECO:0000256" key="4">
    <source>
        <dbReference type="ARBA" id="ARBA00022857"/>
    </source>
</evidence>
<keyword evidence="4 13" id="KW-0521">NADP</keyword>
<comment type="subunit">
    <text evidence="13">Homotetramer.</text>
</comment>
<evidence type="ECO:0000313" key="16">
    <source>
        <dbReference type="EMBL" id="RUO32182.1"/>
    </source>
</evidence>